<dbReference type="CDD" id="cd13143">
    <property type="entry name" value="MATE_MepA_like"/>
    <property type="match status" value="1"/>
</dbReference>
<dbReference type="InterPro" id="IPR051327">
    <property type="entry name" value="MATE_MepA_subfamily"/>
</dbReference>
<evidence type="ECO:0000313" key="12">
    <source>
        <dbReference type="Proteomes" id="UP000465601"/>
    </source>
</evidence>
<comment type="subcellular location">
    <subcellularLocation>
        <location evidence="1">Cell membrane</location>
        <topology evidence="1">Multi-pass membrane protein</topology>
    </subcellularLocation>
</comment>
<evidence type="ECO:0000256" key="8">
    <source>
        <dbReference type="ARBA" id="ARBA00023136"/>
    </source>
</evidence>
<accession>A0A833M641</accession>
<name>A0A833M641_9FIRM</name>
<protein>
    <recommendedName>
        <fullName evidence="3">Multidrug export protein MepA</fullName>
    </recommendedName>
</protein>
<feature type="transmembrane region" description="Helical" evidence="10">
    <location>
        <begin position="16"/>
        <end position="37"/>
    </location>
</feature>
<evidence type="ECO:0000256" key="2">
    <source>
        <dbReference type="ARBA" id="ARBA00008417"/>
    </source>
</evidence>
<proteinExistence type="inferred from homology"/>
<evidence type="ECO:0000313" key="11">
    <source>
        <dbReference type="EMBL" id="KAB3526247.1"/>
    </source>
</evidence>
<dbReference type="OrthoDB" id="9811110at2"/>
<evidence type="ECO:0000256" key="10">
    <source>
        <dbReference type="SAM" id="Phobius"/>
    </source>
</evidence>
<dbReference type="EMBL" id="WBZB01000054">
    <property type="protein sequence ID" value="KAB3526247.1"/>
    <property type="molecule type" value="Genomic_DNA"/>
</dbReference>
<dbReference type="GO" id="GO:0015297">
    <property type="term" value="F:antiporter activity"/>
    <property type="evidence" value="ECO:0007669"/>
    <property type="project" value="InterPro"/>
</dbReference>
<dbReference type="InterPro" id="IPR045070">
    <property type="entry name" value="MATE_MepA-like"/>
</dbReference>
<evidence type="ECO:0000256" key="6">
    <source>
        <dbReference type="ARBA" id="ARBA00022692"/>
    </source>
</evidence>
<dbReference type="PIRSF" id="PIRSF006603">
    <property type="entry name" value="DinF"/>
    <property type="match status" value="1"/>
</dbReference>
<feature type="transmembrane region" description="Helical" evidence="10">
    <location>
        <begin position="170"/>
        <end position="189"/>
    </location>
</feature>
<feature type="transmembrane region" description="Helical" evidence="10">
    <location>
        <begin position="358"/>
        <end position="380"/>
    </location>
</feature>
<feature type="transmembrane region" description="Helical" evidence="10">
    <location>
        <begin position="137"/>
        <end position="158"/>
    </location>
</feature>
<dbReference type="PANTHER" id="PTHR43823:SF3">
    <property type="entry name" value="MULTIDRUG EXPORT PROTEIN MEPA"/>
    <property type="match status" value="1"/>
</dbReference>
<comment type="similarity">
    <text evidence="2">Belongs to the multi antimicrobial extrusion (MATE) (TC 2.A.66.1) family. MepA subfamily.</text>
</comment>
<feature type="transmembrane region" description="Helical" evidence="10">
    <location>
        <begin position="238"/>
        <end position="259"/>
    </location>
</feature>
<feature type="transmembrane region" description="Helical" evidence="10">
    <location>
        <begin position="316"/>
        <end position="338"/>
    </location>
</feature>
<evidence type="ECO:0000256" key="7">
    <source>
        <dbReference type="ARBA" id="ARBA00022989"/>
    </source>
</evidence>
<feature type="transmembrane region" description="Helical" evidence="10">
    <location>
        <begin position="414"/>
        <end position="438"/>
    </location>
</feature>
<dbReference type="Proteomes" id="UP000465601">
    <property type="component" value="Unassembled WGS sequence"/>
</dbReference>
<feature type="transmembrane region" description="Helical" evidence="10">
    <location>
        <begin position="49"/>
        <end position="73"/>
    </location>
</feature>
<feature type="transmembrane region" description="Helical" evidence="10">
    <location>
        <begin position="271"/>
        <end position="295"/>
    </location>
</feature>
<dbReference type="NCBIfam" id="TIGR00797">
    <property type="entry name" value="matE"/>
    <property type="match status" value="1"/>
</dbReference>
<evidence type="ECO:0000256" key="4">
    <source>
        <dbReference type="ARBA" id="ARBA00022448"/>
    </source>
</evidence>
<keyword evidence="4" id="KW-0813">Transport</keyword>
<dbReference type="InterPro" id="IPR002528">
    <property type="entry name" value="MATE_fam"/>
</dbReference>
<dbReference type="InterPro" id="IPR048279">
    <property type="entry name" value="MdtK-like"/>
</dbReference>
<feature type="transmembrane region" description="Helical" evidence="10">
    <location>
        <begin position="94"/>
        <end position="117"/>
    </location>
</feature>
<dbReference type="GO" id="GO:0046677">
    <property type="term" value="P:response to antibiotic"/>
    <property type="evidence" value="ECO:0007669"/>
    <property type="project" value="UniProtKB-KW"/>
</dbReference>
<feature type="transmembrane region" description="Helical" evidence="10">
    <location>
        <begin position="387"/>
        <end position="408"/>
    </location>
</feature>
<dbReference type="PANTHER" id="PTHR43823">
    <property type="entry name" value="SPORULATION PROTEIN YKVU"/>
    <property type="match status" value="1"/>
</dbReference>
<feature type="transmembrane region" description="Helical" evidence="10">
    <location>
        <begin position="195"/>
        <end position="217"/>
    </location>
</feature>
<evidence type="ECO:0000256" key="3">
    <source>
        <dbReference type="ARBA" id="ARBA00022106"/>
    </source>
</evidence>
<dbReference type="GO" id="GO:0005886">
    <property type="term" value="C:plasma membrane"/>
    <property type="evidence" value="ECO:0007669"/>
    <property type="project" value="UniProtKB-SubCell"/>
</dbReference>
<keyword evidence="9" id="KW-0046">Antibiotic resistance</keyword>
<keyword evidence="12" id="KW-1185">Reference proteome</keyword>
<dbReference type="GO" id="GO:0042910">
    <property type="term" value="F:xenobiotic transmembrane transporter activity"/>
    <property type="evidence" value="ECO:0007669"/>
    <property type="project" value="InterPro"/>
</dbReference>
<keyword evidence="8 10" id="KW-0472">Membrane</keyword>
<comment type="caution">
    <text evidence="11">The sequence shown here is derived from an EMBL/GenBank/DDBJ whole genome shotgun (WGS) entry which is preliminary data.</text>
</comment>
<reference evidence="11 12" key="1">
    <citation type="submission" date="2019-10" db="EMBL/GenBank/DDBJ databases">
        <title>Alkaliphilus serpentinus sp. nov. and Alkaliphilus pronyensis sp. nov., two novel anaerobic alkaliphilic species isolated from the serpentinized-hosted hydrothermal field of the Prony Bay (New Caledonia).</title>
        <authorList>
            <person name="Postec A."/>
        </authorList>
    </citation>
    <scope>NUCLEOTIDE SEQUENCE [LARGE SCALE GENOMIC DNA]</scope>
    <source>
        <strain evidence="11 12">LacT</strain>
    </source>
</reference>
<keyword evidence="7 10" id="KW-1133">Transmembrane helix</keyword>
<keyword evidence="6 10" id="KW-0812">Transmembrane</keyword>
<evidence type="ECO:0000256" key="9">
    <source>
        <dbReference type="ARBA" id="ARBA00023251"/>
    </source>
</evidence>
<dbReference type="AlphaFoldDB" id="A0A833M641"/>
<evidence type="ECO:0000256" key="5">
    <source>
        <dbReference type="ARBA" id="ARBA00022475"/>
    </source>
</evidence>
<keyword evidence="5" id="KW-1003">Cell membrane</keyword>
<organism evidence="11 12">
    <name type="scientific">Alkaliphilus serpentinus</name>
    <dbReference type="NCBI Taxonomy" id="1482731"/>
    <lineage>
        <taxon>Bacteria</taxon>
        <taxon>Bacillati</taxon>
        <taxon>Bacillota</taxon>
        <taxon>Clostridia</taxon>
        <taxon>Peptostreptococcales</taxon>
        <taxon>Natronincolaceae</taxon>
        <taxon>Alkaliphilus</taxon>
    </lineage>
</organism>
<dbReference type="Pfam" id="PF01554">
    <property type="entry name" value="MatE"/>
    <property type="match status" value="2"/>
</dbReference>
<gene>
    <name evidence="11" type="ORF">F8153_14175</name>
</gene>
<sequence>MLSQSEKLGKEKVSTLLLKMSLPAIIGMMVNSLYNVVDTIFIGRGVGPMAIGGLAIAFPIQMLTMGFAQLVGIGSASAVSRNLGANNTERADHVAGNAYVLIIGISLIFATIGLLFTDTFLKVFGATPGLMPFARDYIRVIFLGSVFFSFTMATQYLIQAEGNAKIAMTSTLIGALLNIALDPLFIFGLKAGIKGAAYATIISQFASFVFIISYLYSGKSSLKVRLHHLKPRLEIIREIFAVGASAFTRSTTNTIFSIVINNSLRIYGGDIAITIFGIVNRIIAFLFLPIMGVVQGMQPIAGYNYGAKKIDRVKEVVKLSIIASTVIAILGWIMGQSFPQVIIMAFTDDDSIITKGAFVFRMVIAMIPFLGLQFVGATLFQALGKAVPALVLSLLRQFTLLTPLILLLPRLFNLGLMGVWVSFPVADILAVIITGFLLKHEMRKINKEMAL</sequence>
<dbReference type="RefSeq" id="WP_151867010.1">
    <property type="nucleotide sequence ID" value="NZ_WBZB01000054.1"/>
</dbReference>
<evidence type="ECO:0000256" key="1">
    <source>
        <dbReference type="ARBA" id="ARBA00004651"/>
    </source>
</evidence>